<keyword evidence="2" id="KW-0472">Membrane</keyword>
<dbReference type="Proteomes" id="UP001141950">
    <property type="component" value="Unassembled WGS sequence"/>
</dbReference>
<reference evidence="3" key="1">
    <citation type="submission" date="2022-08" db="EMBL/GenBank/DDBJ databases">
        <title>The genomic sequence of strain Paenibacillus sp. SCIV0701.</title>
        <authorList>
            <person name="Zhao H."/>
        </authorList>
    </citation>
    <scope>NUCLEOTIDE SEQUENCE</scope>
    <source>
        <strain evidence="3">SCIV0701</strain>
    </source>
</reference>
<feature type="compositionally biased region" description="Pro residues" evidence="1">
    <location>
        <begin position="147"/>
        <end position="165"/>
    </location>
</feature>
<dbReference type="EMBL" id="JANIPJ010000017">
    <property type="protein sequence ID" value="MCR2806516.1"/>
    <property type="molecule type" value="Genomic_DNA"/>
</dbReference>
<evidence type="ECO:0000256" key="1">
    <source>
        <dbReference type="SAM" id="MobiDB-lite"/>
    </source>
</evidence>
<keyword evidence="4" id="KW-1185">Reference proteome</keyword>
<dbReference type="AlphaFoldDB" id="A0A9X2MT70"/>
<gene>
    <name evidence="3" type="ORF">NQZ67_21780</name>
</gene>
<sequence>MFNYIPAQKGGTLMIVFGFIVTLAIVVTPLALSTNIGLLQAKTNGHTEQAYAEALSSKEVFARLYEDMAPTAKTEANIVALIQQVNNINALDAQASPVRDKDNKLIAVRFEGEAGTGNQARDSQVVYKIKGMYEQNELAPSIAPTSVPTPTPTPTPAPTSTPIPTPGTGMKVLLKNSTTPQNNKLFAACYVQPVNGQRLPTSHINNSFTDAQFQSWFNASTDYYLSQVSLTGTGANTFQDNRYNTAAALNNTVTASELSAKQSQAAIKHAGPVKIGGNTSQEITSDYVIQKDAEGYGIRTTGNLTFADIIKANVLINGVVEVGGNLSVREIKPGKTLTFKNDVYVRGDMTLGTGGTIDTIVVEGNLVIGGKLLTSNSLNKLIVKGDLIVAGDVTMGNTVQVWQVDRTLMVKGNFNTTNTIHRFQVGGDVAVKGSMTFHNTVSETSNGIEGAFSVGGSLKVFGSLDLKNTIYKLAVAGDFLVNSYLKFHNTLEGTVNVGGTLATGGDITFMNSVKKDITIGKNIITKSNLKFGDWSFIGGLKLGGYLLVYKDAYLHDLAKDWQTNSMAGFYVGGTTTFNPQYAQSWYTDGLDNGGTHERICIK</sequence>
<organism evidence="3 4">
    <name type="scientific">Paenibacillus soyae</name>
    <dbReference type="NCBI Taxonomy" id="2969249"/>
    <lineage>
        <taxon>Bacteria</taxon>
        <taxon>Bacillati</taxon>
        <taxon>Bacillota</taxon>
        <taxon>Bacilli</taxon>
        <taxon>Bacillales</taxon>
        <taxon>Paenibacillaceae</taxon>
        <taxon>Paenibacillus</taxon>
    </lineage>
</organism>
<name>A0A9X2MT70_9BACL</name>
<evidence type="ECO:0000313" key="3">
    <source>
        <dbReference type="EMBL" id="MCR2806516.1"/>
    </source>
</evidence>
<keyword evidence="2" id="KW-0812">Transmembrane</keyword>
<dbReference type="RefSeq" id="WP_257450024.1">
    <property type="nucleotide sequence ID" value="NZ_JANIPJ010000017.1"/>
</dbReference>
<feature type="transmembrane region" description="Helical" evidence="2">
    <location>
        <begin position="12"/>
        <end position="32"/>
    </location>
</feature>
<keyword evidence="2" id="KW-1133">Transmembrane helix</keyword>
<evidence type="ECO:0000313" key="4">
    <source>
        <dbReference type="Proteomes" id="UP001141950"/>
    </source>
</evidence>
<comment type="caution">
    <text evidence="3">The sequence shown here is derived from an EMBL/GenBank/DDBJ whole genome shotgun (WGS) entry which is preliminary data.</text>
</comment>
<proteinExistence type="predicted"/>
<accession>A0A9X2MT70</accession>
<evidence type="ECO:0000256" key="2">
    <source>
        <dbReference type="SAM" id="Phobius"/>
    </source>
</evidence>
<protein>
    <submittedName>
        <fullName evidence="3">Uncharacterized protein</fullName>
    </submittedName>
</protein>
<feature type="region of interest" description="Disordered" evidence="1">
    <location>
        <begin position="141"/>
        <end position="166"/>
    </location>
</feature>